<dbReference type="AlphaFoldDB" id="A0A939IJE1"/>
<sequence>MRQSRKSFRHESLQDADSIQEMLEAIARGLAKGKLSFSDDDDQVQLKPAGLLNFRVSATEDEGEHRLSLRISWQPDGEQAQRKALRVK</sequence>
<dbReference type="InterPro" id="IPR027598">
    <property type="entry name" value="Amphi-Trp_dom"/>
</dbReference>
<name>A0A939IJE1_9GAMM</name>
<reference evidence="2" key="1">
    <citation type="submission" date="2021-02" db="EMBL/GenBank/DDBJ databases">
        <title>PHA producing bacteria isolated from coastal sediment in Guangdong, Shenzhen.</title>
        <authorList>
            <person name="Zheng W."/>
            <person name="Yu S."/>
            <person name="Huang Y."/>
        </authorList>
    </citation>
    <scope>NUCLEOTIDE SEQUENCE</scope>
    <source>
        <strain evidence="2">TN14-10</strain>
    </source>
</reference>
<dbReference type="Pfam" id="PF20068">
    <property type="entry name" value="Amphi-Trp"/>
    <property type="match status" value="1"/>
</dbReference>
<protein>
    <submittedName>
        <fullName evidence="2">Amphi-Trp domain-containing protein</fullName>
    </submittedName>
</protein>
<gene>
    <name evidence="2" type="ORF">JYP50_13220</name>
</gene>
<proteinExistence type="predicted"/>
<dbReference type="Proteomes" id="UP000664303">
    <property type="component" value="Unassembled WGS sequence"/>
</dbReference>
<dbReference type="EMBL" id="JAFKCZ010000009">
    <property type="protein sequence ID" value="MBN7797564.1"/>
    <property type="molecule type" value="Genomic_DNA"/>
</dbReference>
<comment type="caution">
    <text evidence="2">The sequence shown here is derived from an EMBL/GenBank/DDBJ whole genome shotgun (WGS) entry which is preliminary data.</text>
</comment>
<evidence type="ECO:0000259" key="1">
    <source>
        <dbReference type="Pfam" id="PF20068"/>
    </source>
</evidence>
<dbReference type="NCBIfam" id="TIGR04354">
    <property type="entry name" value="amphi-Trp"/>
    <property type="match status" value="1"/>
</dbReference>
<feature type="domain" description="Amphi-Trp" evidence="1">
    <location>
        <begin position="5"/>
        <end position="87"/>
    </location>
</feature>
<accession>A0A939IJE1</accession>
<organism evidence="2 3">
    <name type="scientific">Parahaliea mediterranea</name>
    <dbReference type="NCBI Taxonomy" id="651086"/>
    <lineage>
        <taxon>Bacteria</taxon>
        <taxon>Pseudomonadati</taxon>
        <taxon>Pseudomonadota</taxon>
        <taxon>Gammaproteobacteria</taxon>
        <taxon>Cellvibrionales</taxon>
        <taxon>Halieaceae</taxon>
        <taxon>Parahaliea</taxon>
    </lineage>
</organism>
<evidence type="ECO:0000313" key="3">
    <source>
        <dbReference type="Proteomes" id="UP000664303"/>
    </source>
</evidence>
<evidence type="ECO:0000313" key="2">
    <source>
        <dbReference type="EMBL" id="MBN7797564.1"/>
    </source>
</evidence>
<keyword evidence="3" id="KW-1185">Reference proteome</keyword>